<feature type="transmembrane region" description="Helical" evidence="1">
    <location>
        <begin position="220"/>
        <end position="239"/>
    </location>
</feature>
<feature type="transmembrane region" description="Helical" evidence="1">
    <location>
        <begin position="131"/>
        <end position="153"/>
    </location>
</feature>
<feature type="transmembrane region" description="Helical" evidence="1">
    <location>
        <begin position="51"/>
        <end position="75"/>
    </location>
</feature>
<comment type="caution">
    <text evidence="2">The sequence shown here is derived from an EMBL/GenBank/DDBJ whole genome shotgun (WGS) entry which is preliminary data.</text>
</comment>
<dbReference type="Proteomes" id="UP001165205">
    <property type="component" value="Unassembled WGS sequence"/>
</dbReference>
<keyword evidence="1" id="KW-0472">Membrane</keyword>
<name>A0AAN4YF77_ASPOZ</name>
<gene>
    <name evidence="2" type="ORF">Aory04_000280000</name>
</gene>
<sequence>MVTVVRRRGRLHLVHPPWYRNSLLASTGFLEFANAGDFAANVWNEIPVPRHAMILMAIGGPIALLMSIVALRDFILSWRNVKLLRAERRYLQSLKHDYLASANPDPDLIRLIDSRLGLGWRELGTELIDRVAMDVFLGLGALLVGTGTIMAIWGAHPKVFDASNLLSGFVGNSFAAAFGVVNAVWSVYLARRFHRYDRLCTRAPALSPFRDRLHLRFSKFKWHAVVSGLTGLIAGAASMVTAKMWWGYVVLAPCMVLQLLCNRFWRTQLGYDRPIVSDYDQRGILIRETQEIRDEEKDGPLLDSLASTVTLFNALGALPSPSEALDWTSLDSLVQFMITNDLFDSLCDWLARDKSVPSDVRDAVFRDPSSSSEHTEITVSPDHLLRVPVALQTQLRDLCRQFLQEDGRRVLLYRERAHPPPPGKWYRSYHPRAQISHPDDKRTLRRVREVLDKPTDLKGWVLSPCPSPIHSNLDYVYTIDLDTGVFIISLWGKPDGTLVPTAIRIDLARFHEEDFSILINHPLPRPAYMVVDNTSVADGSQYEPLGSETLTFDFGIPMNELQELLFTDFVFLWRFHIDDPLTWRYSSTVFKLLCIALLRLAAWDFEVSPNSEVGHVELPISFSSIPSWRHPEADIYWFHGYLIVLHEDIRSEAMISGAILKAKSYINNLEYECNEVHLILMSPFHVAFVKLLHGTVMASKSLALLTNVSANQCSPGFRALVRVLTSDCRIKSRAYRETWKYDIPPEILQRLLYASEPRDAVAFSQASFVAEQCYYASIPQIKDIVVQTFKSSIPCCGKPGGLKEEGVCCSKCYSWQHIGCVRLKNQPLDKKVVDDEGKGTRSKLDVLNSHSNCDFSNPPIYDQSHGLWESLAGSTLPHRLHYSFQRRVFWPGIRLGE</sequence>
<reference evidence="2" key="1">
    <citation type="submission" date="2023-04" db="EMBL/GenBank/DDBJ databases">
        <title>Aspergillus oryzae NBRC 4228.</title>
        <authorList>
            <person name="Ichikawa N."/>
            <person name="Sato H."/>
            <person name="Tonouchi N."/>
        </authorList>
    </citation>
    <scope>NUCLEOTIDE SEQUENCE</scope>
    <source>
        <strain evidence="2">NBRC 4228</strain>
    </source>
</reference>
<dbReference type="EMBL" id="BSYA01000022">
    <property type="protein sequence ID" value="GMG25861.1"/>
    <property type="molecule type" value="Genomic_DNA"/>
</dbReference>
<dbReference type="CDD" id="cd15517">
    <property type="entry name" value="PHD_TCF19_like"/>
    <property type="match status" value="1"/>
</dbReference>
<accession>A0AAN4YF77</accession>
<dbReference type="InterPro" id="IPR011011">
    <property type="entry name" value="Znf_FYVE_PHD"/>
</dbReference>
<proteinExistence type="predicted"/>
<evidence type="ECO:0000256" key="1">
    <source>
        <dbReference type="SAM" id="Phobius"/>
    </source>
</evidence>
<evidence type="ECO:0000313" key="3">
    <source>
        <dbReference type="Proteomes" id="UP001165205"/>
    </source>
</evidence>
<evidence type="ECO:0000313" key="2">
    <source>
        <dbReference type="EMBL" id="GMG25861.1"/>
    </source>
</evidence>
<protein>
    <submittedName>
        <fullName evidence="2">Unnamed protein product</fullName>
    </submittedName>
</protein>
<dbReference type="AlphaFoldDB" id="A0AAN4YF77"/>
<dbReference type="SUPFAM" id="SSF57903">
    <property type="entry name" value="FYVE/PHD zinc finger"/>
    <property type="match status" value="1"/>
</dbReference>
<feature type="transmembrane region" description="Helical" evidence="1">
    <location>
        <begin position="165"/>
        <end position="189"/>
    </location>
</feature>
<keyword evidence="1" id="KW-1133">Transmembrane helix</keyword>
<organism evidence="2 3">
    <name type="scientific">Aspergillus oryzae</name>
    <name type="common">Yellow koji mold</name>
    <dbReference type="NCBI Taxonomy" id="5062"/>
    <lineage>
        <taxon>Eukaryota</taxon>
        <taxon>Fungi</taxon>
        <taxon>Dikarya</taxon>
        <taxon>Ascomycota</taxon>
        <taxon>Pezizomycotina</taxon>
        <taxon>Eurotiomycetes</taxon>
        <taxon>Eurotiomycetidae</taxon>
        <taxon>Eurotiales</taxon>
        <taxon>Aspergillaceae</taxon>
        <taxon>Aspergillus</taxon>
        <taxon>Aspergillus subgen. Circumdati</taxon>
    </lineage>
</organism>
<keyword evidence="1" id="KW-0812">Transmembrane</keyword>